<dbReference type="InterPro" id="IPR005183">
    <property type="entry name" value="DUF305_CopM-like"/>
</dbReference>
<dbReference type="AlphaFoldDB" id="A0A810N5P8"/>
<feature type="domain" description="DUF305" evidence="1">
    <location>
        <begin position="61"/>
        <end position="211"/>
    </location>
</feature>
<dbReference type="InterPro" id="IPR012347">
    <property type="entry name" value="Ferritin-like"/>
</dbReference>
<proteinExistence type="predicted"/>
<organism evidence="2 3">
    <name type="scientific">Polymorphospora rubra</name>
    <dbReference type="NCBI Taxonomy" id="338584"/>
    <lineage>
        <taxon>Bacteria</taxon>
        <taxon>Bacillati</taxon>
        <taxon>Actinomycetota</taxon>
        <taxon>Actinomycetes</taxon>
        <taxon>Micromonosporales</taxon>
        <taxon>Micromonosporaceae</taxon>
        <taxon>Polymorphospora</taxon>
    </lineage>
</organism>
<keyword evidence="3" id="KW-1185">Reference proteome</keyword>
<evidence type="ECO:0000313" key="2">
    <source>
        <dbReference type="EMBL" id="BCJ69071.1"/>
    </source>
</evidence>
<gene>
    <name evidence="2" type="ORF">Prubr_60920</name>
</gene>
<dbReference type="Pfam" id="PF03713">
    <property type="entry name" value="DUF305"/>
    <property type="match status" value="1"/>
</dbReference>
<protein>
    <recommendedName>
        <fullName evidence="1">DUF305 domain-containing protein</fullName>
    </recommendedName>
</protein>
<evidence type="ECO:0000313" key="3">
    <source>
        <dbReference type="Proteomes" id="UP000680866"/>
    </source>
</evidence>
<dbReference type="Gene3D" id="1.20.1260.10">
    <property type="match status" value="1"/>
</dbReference>
<dbReference type="PANTHER" id="PTHR36933">
    <property type="entry name" value="SLL0788 PROTEIN"/>
    <property type="match status" value="1"/>
</dbReference>
<dbReference type="RefSeq" id="WP_343221528.1">
    <property type="nucleotide sequence ID" value="NZ_AP023359.1"/>
</dbReference>
<dbReference type="EMBL" id="AP023359">
    <property type="protein sequence ID" value="BCJ69071.1"/>
    <property type="molecule type" value="Genomic_DNA"/>
</dbReference>
<evidence type="ECO:0000259" key="1">
    <source>
        <dbReference type="Pfam" id="PF03713"/>
    </source>
</evidence>
<name>A0A810N5P8_9ACTN</name>
<accession>A0A810N5P8</accession>
<dbReference type="KEGG" id="pry:Prubr_60920"/>
<sequence>MLTPPVVPRRAVLAGLAVTVTVVLAGCGRGGEYSSGTDHGAAATVPAGAAAGTTTTFNDADVTFAQTMVPHHRQAVEMAVLAQTRAENTDVKALADRIRDTQQSEIDTMTGWLAAWGRPAPMPGAGHGTSPPGTAHPMPGMLSDADMKSLADARGTAFDQQFLTMMIAHHQGAVTMAREEIAKGSNADAKALAERIVTEQQAEITAMRDILSRL</sequence>
<dbReference type="PANTHER" id="PTHR36933:SF1">
    <property type="entry name" value="SLL0788 PROTEIN"/>
    <property type="match status" value="1"/>
</dbReference>
<dbReference type="Proteomes" id="UP000680866">
    <property type="component" value="Chromosome"/>
</dbReference>
<reference evidence="2" key="1">
    <citation type="submission" date="2020-08" db="EMBL/GenBank/DDBJ databases">
        <title>Whole genome shotgun sequence of Polymorphospora rubra NBRC 101157.</title>
        <authorList>
            <person name="Komaki H."/>
            <person name="Tamura T."/>
        </authorList>
    </citation>
    <scope>NUCLEOTIDE SEQUENCE</scope>
    <source>
        <strain evidence="2">NBRC 101157</strain>
    </source>
</reference>